<dbReference type="NCBIfam" id="NF047646">
    <property type="entry name" value="REP_Tyr_transpos"/>
    <property type="match status" value="1"/>
</dbReference>
<gene>
    <name evidence="2" type="ORF">A3A24_01795</name>
</gene>
<dbReference type="InterPro" id="IPR052715">
    <property type="entry name" value="RAYT_transposase"/>
</dbReference>
<dbReference type="GO" id="GO:0043565">
    <property type="term" value="F:sequence-specific DNA binding"/>
    <property type="evidence" value="ECO:0007669"/>
    <property type="project" value="TreeGrafter"/>
</dbReference>
<comment type="caution">
    <text evidence="2">The sequence shown here is derived from an EMBL/GenBank/DDBJ whole genome shotgun (WGS) entry which is preliminary data.</text>
</comment>
<protein>
    <recommendedName>
        <fullName evidence="1">Transposase IS200-like domain-containing protein</fullName>
    </recommendedName>
</protein>
<dbReference type="PANTHER" id="PTHR36966">
    <property type="entry name" value="REP-ASSOCIATED TYROSINE TRANSPOSASE"/>
    <property type="match status" value="1"/>
</dbReference>
<dbReference type="Pfam" id="PF01797">
    <property type="entry name" value="Y1_Tnp"/>
    <property type="match status" value="1"/>
</dbReference>
<dbReference type="InterPro" id="IPR002686">
    <property type="entry name" value="Transposase_17"/>
</dbReference>
<dbReference type="GO" id="GO:0004803">
    <property type="term" value="F:transposase activity"/>
    <property type="evidence" value="ECO:0007669"/>
    <property type="project" value="InterPro"/>
</dbReference>
<dbReference type="AlphaFoldDB" id="A0A1G1YRR1"/>
<dbReference type="Gene3D" id="3.30.70.1290">
    <property type="entry name" value="Transposase IS200-like"/>
    <property type="match status" value="1"/>
</dbReference>
<dbReference type="SMART" id="SM01321">
    <property type="entry name" value="Y1_Tnp"/>
    <property type="match status" value="1"/>
</dbReference>
<dbReference type="InterPro" id="IPR036515">
    <property type="entry name" value="Transposase_17_sf"/>
</dbReference>
<reference evidence="2 3" key="1">
    <citation type="journal article" date="2016" name="Nat. Commun.">
        <title>Thousands of microbial genomes shed light on interconnected biogeochemical processes in an aquifer system.</title>
        <authorList>
            <person name="Anantharaman K."/>
            <person name="Brown C.T."/>
            <person name="Hug L.A."/>
            <person name="Sharon I."/>
            <person name="Castelle C.J."/>
            <person name="Probst A.J."/>
            <person name="Thomas B.C."/>
            <person name="Singh A."/>
            <person name="Wilkins M.J."/>
            <person name="Karaoz U."/>
            <person name="Brodie E.L."/>
            <person name="Williams K.H."/>
            <person name="Hubbard S.S."/>
            <person name="Banfield J.F."/>
        </authorList>
    </citation>
    <scope>NUCLEOTIDE SEQUENCE [LARGE SCALE GENOMIC DNA]</scope>
</reference>
<sequence length="179" mass="21997">MLPKNRNKHRPIHLTLDQEYFFLTARVYRGYLYFQSNKNKELLFNTIRQGCEKFDIRLLAWAIIDNHHHLLIRIQGKNSISGLIKFINGKSSYLLNKLENKKGRRVWYQYFDKIIDNKKDFYRRLNYIHQNPIKHNLVKNLKELEKYQFCSYNNYLRQFGQEWLDECFRHYPVISFVKD</sequence>
<organism evidence="2 3">
    <name type="scientific">Candidatus Buchananbacteria bacterium RIFCSPLOWO2_01_FULL_46_12</name>
    <dbReference type="NCBI Taxonomy" id="1797546"/>
    <lineage>
        <taxon>Bacteria</taxon>
        <taxon>Candidatus Buchananiibacteriota</taxon>
    </lineage>
</organism>
<evidence type="ECO:0000313" key="2">
    <source>
        <dbReference type="EMBL" id="OGY54994.1"/>
    </source>
</evidence>
<dbReference type="SUPFAM" id="SSF143422">
    <property type="entry name" value="Transposase IS200-like"/>
    <property type="match status" value="1"/>
</dbReference>
<dbReference type="EMBL" id="MHIP01000020">
    <property type="protein sequence ID" value="OGY54994.1"/>
    <property type="molecule type" value="Genomic_DNA"/>
</dbReference>
<evidence type="ECO:0000259" key="1">
    <source>
        <dbReference type="SMART" id="SM01321"/>
    </source>
</evidence>
<evidence type="ECO:0000313" key="3">
    <source>
        <dbReference type="Proteomes" id="UP000176512"/>
    </source>
</evidence>
<proteinExistence type="predicted"/>
<dbReference type="GO" id="GO:0006313">
    <property type="term" value="P:DNA transposition"/>
    <property type="evidence" value="ECO:0007669"/>
    <property type="project" value="InterPro"/>
</dbReference>
<name>A0A1G1YRR1_9BACT</name>
<dbReference type="PANTHER" id="PTHR36966:SF1">
    <property type="entry name" value="REP-ASSOCIATED TYROSINE TRANSPOSASE"/>
    <property type="match status" value="1"/>
</dbReference>
<accession>A0A1G1YRR1</accession>
<dbReference type="Proteomes" id="UP000176512">
    <property type="component" value="Unassembled WGS sequence"/>
</dbReference>
<feature type="domain" description="Transposase IS200-like" evidence="1">
    <location>
        <begin position="16"/>
        <end position="131"/>
    </location>
</feature>